<sequence>MTHRAEGRRWLRTALGVAALVVFFAAMLVVIAVLAFSVKVSGHSMEPTLADGDRLVVNPFGKDDVARFDIVESTLGDREIPVVKRVIGMPGDRVQASAVGDPPVVRIKPAGEDTVYVVDNPAWSGRVGEKVEPCCADDGTTLPRGKEPAWVTVPDGQFWLLGDNWGGSDDSRTFGFVEQDQVTARISFRVQPFGDFGPVADDVRLVAED</sequence>
<comment type="subcellular location">
    <subcellularLocation>
        <location evidence="1">Cell membrane</location>
        <topology evidence="1">Single-pass type II membrane protein</topology>
    </subcellularLocation>
    <subcellularLocation>
        <location evidence="6">Membrane</location>
        <topology evidence="6">Single-pass type II membrane protein</topology>
    </subcellularLocation>
</comment>
<dbReference type="EC" id="3.4.21.89" evidence="6"/>
<keyword evidence="4 6" id="KW-0472">Membrane</keyword>
<dbReference type="NCBIfam" id="TIGR02227">
    <property type="entry name" value="sigpep_I_bact"/>
    <property type="match status" value="1"/>
</dbReference>
<dbReference type="RefSeq" id="WP_207006861.1">
    <property type="nucleotide sequence ID" value="NZ_CP022295.1"/>
</dbReference>
<dbReference type="CDD" id="cd06530">
    <property type="entry name" value="S26_SPase_I"/>
    <property type="match status" value="1"/>
</dbReference>
<feature type="transmembrane region" description="Helical" evidence="6">
    <location>
        <begin position="12"/>
        <end position="36"/>
    </location>
</feature>
<dbReference type="InterPro" id="IPR052064">
    <property type="entry name" value="Mito_IMP1_subunit"/>
</dbReference>
<dbReference type="PANTHER" id="PTHR12383">
    <property type="entry name" value="PROTEASE FAMILY S26 MITOCHONDRIAL INNER MEMBRANE PROTEASE-RELATED"/>
    <property type="match status" value="1"/>
</dbReference>
<reference evidence="8 9" key="1">
    <citation type="submission" date="2017-06" db="EMBL/GenBank/DDBJ databases">
        <title>Complete Genome Sequence of the Soil Carbazole-Degrading Bacterium Nocardioides aromaticivorans IC177.</title>
        <authorList>
            <person name="Vejarano F."/>
            <person name="Suzuki-Minakuchi C."/>
            <person name="Ohtsubo Y."/>
            <person name="Tsuda M."/>
            <person name="Okada K."/>
            <person name="Nojiri H."/>
        </authorList>
    </citation>
    <scope>NUCLEOTIDE SEQUENCE [LARGE SCALE GENOMIC DNA]</scope>
    <source>
        <strain evidence="8 9">IC177</strain>
    </source>
</reference>
<evidence type="ECO:0000256" key="6">
    <source>
        <dbReference type="RuleBase" id="RU362042"/>
    </source>
</evidence>
<dbReference type="PROSITE" id="PS00501">
    <property type="entry name" value="SPASE_I_1"/>
    <property type="match status" value="1"/>
</dbReference>
<gene>
    <name evidence="8" type="primary">lepB</name>
    <name evidence="8" type="ORF">CFH99_21290</name>
</gene>
<comment type="catalytic activity">
    <reaction evidence="6">
        <text>Cleavage of hydrophobic, N-terminal signal or leader sequences from secreted and periplasmic proteins.</text>
        <dbReference type="EC" id="3.4.21.89"/>
    </reaction>
</comment>
<evidence type="ECO:0000256" key="4">
    <source>
        <dbReference type="ARBA" id="ARBA00023136"/>
    </source>
</evidence>
<keyword evidence="3 6" id="KW-0378">Hydrolase</keyword>
<evidence type="ECO:0000256" key="1">
    <source>
        <dbReference type="ARBA" id="ARBA00004401"/>
    </source>
</evidence>
<dbReference type="InterPro" id="IPR000223">
    <property type="entry name" value="Pept_S26A_signal_pept_1"/>
</dbReference>
<dbReference type="PANTHER" id="PTHR12383:SF16">
    <property type="entry name" value="MITOCHONDRIAL INNER MEMBRANE PROTEASE SUBUNIT 1"/>
    <property type="match status" value="1"/>
</dbReference>
<keyword evidence="9" id="KW-1185">Reference proteome</keyword>
<organism evidence="8 9">
    <name type="scientific">Nocardioides aromaticivorans</name>
    <dbReference type="NCBI Taxonomy" id="200618"/>
    <lineage>
        <taxon>Bacteria</taxon>
        <taxon>Bacillati</taxon>
        <taxon>Actinomycetota</taxon>
        <taxon>Actinomycetes</taxon>
        <taxon>Propionibacteriales</taxon>
        <taxon>Nocardioidaceae</taxon>
        <taxon>Nocardioides</taxon>
    </lineage>
</organism>
<evidence type="ECO:0000259" key="7">
    <source>
        <dbReference type="Pfam" id="PF10502"/>
    </source>
</evidence>
<dbReference type="Pfam" id="PF10502">
    <property type="entry name" value="Peptidase_S26"/>
    <property type="match status" value="1"/>
</dbReference>
<dbReference type="EMBL" id="CP022295">
    <property type="protein sequence ID" value="QSR28160.1"/>
    <property type="molecule type" value="Genomic_DNA"/>
</dbReference>
<evidence type="ECO:0000313" key="9">
    <source>
        <dbReference type="Proteomes" id="UP000662818"/>
    </source>
</evidence>
<proteinExistence type="inferred from homology"/>
<dbReference type="Proteomes" id="UP000662818">
    <property type="component" value="Chromosome"/>
</dbReference>
<evidence type="ECO:0000313" key="8">
    <source>
        <dbReference type="EMBL" id="QSR28160.1"/>
    </source>
</evidence>
<dbReference type="InterPro" id="IPR036286">
    <property type="entry name" value="LexA/Signal_pep-like_sf"/>
</dbReference>
<name>A0ABX7PQ94_9ACTN</name>
<dbReference type="InterPro" id="IPR019756">
    <property type="entry name" value="Pept_S26A_signal_pept_1_Ser-AS"/>
</dbReference>
<evidence type="ECO:0000256" key="2">
    <source>
        <dbReference type="ARBA" id="ARBA00022670"/>
    </source>
</evidence>
<dbReference type="SUPFAM" id="SSF51306">
    <property type="entry name" value="LexA/Signal peptidase"/>
    <property type="match status" value="1"/>
</dbReference>
<dbReference type="PRINTS" id="PR00727">
    <property type="entry name" value="LEADERPTASE"/>
</dbReference>
<keyword evidence="6" id="KW-1133">Transmembrane helix</keyword>
<dbReference type="InterPro" id="IPR019533">
    <property type="entry name" value="Peptidase_S26"/>
</dbReference>
<keyword evidence="2 6" id="KW-0645">Protease</keyword>
<keyword evidence="6" id="KW-0812">Transmembrane</keyword>
<dbReference type="Gene3D" id="2.10.109.10">
    <property type="entry name" value="Umud Fragment, subunit A"/>
    <property type="match status" value="1"/>
</dbReference>
<evidence type="ECO:0000256" key="3">
    <source>
        <dbReference type="ARBA" id="ARBA00022801"/>
    </source>
</evidence>
<protein>
    <recommendedName>
        <fullName evidence="6">Signal peptidase I</fullName>
        <ecNumber evidence="6">3.4.21.89</ecNumber>
    </recommendedName>
</protein>
<comment type="similarity">
    <text evidence="5">Belongs to the peptidase S26 family. IMP1 subfamily.</text>
</comment>
<evidence type="ECO:0000256" key="5">
    <source>
        <dbReference type="ARBA" id="ARBA00038445"/>
    </source>
</evidence>
<accession>A0ABX7PQ94</accession>
<feature type="domain" description="Peptidase S26" evidence="7">
    <location>
        <begin position="18"/>
        <end position="190"/>
    </location>
</feature>